<comment type="caution">
    <text evidence="6">The sequence shown here is derived from an EMBL/GenBank/DDBJ whole genome shotgun (WGS) entry which is preliminary data.</text>
</comment>
<dbReference type="OrthoDB" id="25675at2759"/>
<reference evidence="6 7" key="2">
    <citation type="journal article" date="2014" name="BMC Genomics">
        <title>An improved genome of the model marine alga Ostreococcus tauri unfolds by assessing Illumina de novo assemblies.</title>
        <authorList>
            <person name="Blanc-Mathieu R."/>
            <person name="Verhelst B."/>
            <person name="Derelle E."/>
            <person name="Rombauts S."/>
            <person name="Bouget F.Y."/>
            <person name="Carre I."/>
            <person name="Chateau A."/>
            <person name="Eyre-Walker A."/>
            <person name="Grimsley N."/>
            <person name="Moreau H."/>
            <person name="Piegu B."/>
            <person name="Rivals E."/>
            <person name="Schackwitz W."/>
            <person name="Van de Peer Y."/>
            <person name="Piganeau G."/>
        </authorList>
    </citation>
    <scope>NUCLEOTIDE SEQUENCE [LARGE SCALE GENOMIC DNA]</scope>
    <source>
        <strain evidence="7">OTTH 0595 / CCAP 157/2 / RCC745</strain>
    </source>
</reference>
<comment type="subcellular location">
    <subcellularLocation>
        <location evidence="1">Nucleus</location>
        <location evidence="1">Nucleolus</location>
    </subcellularLocation>
</comment>
<keyword evidence="4" id="KW-0539">Nucleus</keyword>
<evidence type="ECO:0000256" key="2">
    <source>
        <dbReference type="ARBA" id="ARBA00022517"/>
    </source>
</evidence>
<dbReference type="GO" id="GO:0032040">
    <property type="term" value="C:small-subunit processome"/>
    <property type="evidence" value="ECO:0007669"/>
    <property type="project" value="InterPro"/>
</dbReference>
<dbReference type="InParanoid" id="A0A090M0C6"/>
<evidence type="ECO:0000313" key="7">
    <source>
        <dbReference type="Proteomes" id="UP000009170"/>
    </source>
</evidence>
<dbReference type="Proteomes" id="UP000009170">
    <property type="component" value="Unassembled WGS sequence"/>
</dbReference>
<keyword evidence="3" id="KW-0698">rRNA processing</keyword>
<keyword evidence="2" id="KW-0690">Ribosome biogenesis</keyword>
<reference evidence="7" key="1">
    <citation type="journal article" date="2006" name="Proc. Natl. Acad. Sci. U.S.A.">
        <title>Genome analysis of the smallest free-living eukaryote Ostreococcus tauri unveils many unique features.</title>
        <authorList>
            <person name="Derelle E."/>
            <person name="Ferraz C."/>
            <person name="Rombauts S."/>
            <person name="Rouze P."/>
            <person name="Worden A.Z."/>
            <person name="Robbens S."/>
            <person name="Partensky F."/>
            <person name="Degroeve S."/>
            <person name="Echeynie S."/>
            <person name="Cooke R."/>
            <person name="Saeys Y."/>
            <person name="Wuyts J."/>
            <person name="Jabbari K."/>
            <person name="Bowler C."/>
            <person name="Panaud O."/>
            <person name="Piegu B."/>
            <person name="Ball S.G."/>
            <person name="Ral J.-P."/>
            <person name="Bouget F.-Y."/>
            <person name="Piganeau G."/>
            <person name="De Baets B."/>
            <person name="Picard A."/>
            <person name="Delseny M."/>
            <person name="Demaille J."/>
            <person name="Van de Peer Y."/>
            <person name="Moreau H."/>
        </authorList>
    </citation>
    <scope>NUCLEOTIDE SEQUENCE [LARGE SCALE GENOMIC DNA]</scope>
    <source>
        <strain evidence="7">OTTH 0595 / CCAP 157/2 / RCC745</strain>
    </source>
</reference>
<dbReference type="FunCoup" id="A0A090M0C6">
    <property type="interactions" value="1625"/>
</dbReference>
<sequence length="282" mass="30985">MRSRIIVVARLSLPEPPLPQPPRLSSPAVSGAAPENMRVKRARKVRKYLRYYRSAHGFREPYKVIVDGNFIAACEKLKLGKAKDAVAKYLVSSPRDVKVFTTRCVQDELRNMGPEYKGASMQTKELNLVGGGPAPGEATASASIVDACGVSNEERFVVCTQDEDLKEKLRKCKGAVPIVFAHTSGLQMEPPPDATAAGLTSQKEQVQGLSEKEIRALGVEEKDIRDVYRVKTSVKFKKKSGGKNPLSCLKKKKKEPAVVAQPSGEKKKRPRRKKQNSEGATN</sequence>
<gene>
    <name evidence="6" type="ORF">OT_ostta04g04360</name>
</gene>
<protein>
    <submittedName>
        <fullName evidence="6">Unnamed product</fullName>
    </submittedName>
</protein>
<dbReference type="PANTHER" id="PTHR12416">
    <property type="entry name" value="RRNA-PROCESSING PROTEIN UTP23 HOMOLOG"/>
    <property type="match status" value="1"/>
</dbReference>
<feature type="compositionally biased region" description="Polar residues" evidence="5">
    <location>
        <begin position="198"/>
        <end position="207"/>
    </location>
</feature>
<evidence type="ECO:0000256" key="1">
    <source>
        <dbReference type="ARBA" id="ARBA00004604"/>
    </source>
</evidence>
<dbReference type="InterPro" id="IPR029060">
    <property type="entry name" value="PIN-like_dom_sf"/>
</dbReference>
<dbReference type="CDD" id="cd08553">
    <property type="entry name" value="PIN_Fcf1-like"/>
    <property type="match status" value="1"/>
</dbReference>
<evidence type="ECO:0000313" key="6">
    <source>
        <dbReference type="EMBL" id="CEF97705.1"/>
    </source>
</evidence>
<dbReference type="GO" id="GO:0006364">
    <property type="term" value="P:rRNA processing"/>
    <property type="evidence" value="ECO:0007669"/>
    <property type="project" value="UniProtKB-KW"/>
</dbReference>
<accession>A0A090M0C6</accession>
<dbReference type="SUPFAM" id="SSF88723">
    <property type="entry name" value="PIN domain-like"/>
    <property type="match status" value="1"/>
</dbReference>
<feature type="region of interest" description="Disordered" evidence="5">
    <location>
        <begin position="235"/>
        <end position="282"/>
    </location>
</feature>
<dbReference type="EMBL" id="CAID01000004">
    <property type="protein sequence ID" value="CEF97705.1"/>
    <property type="molecule type" value="Genomic_DNA"/>
</dbReference>
<dbReference type="InterPro" id="IPR006984">
    <property type="entry name" value="Fcf1/UTP23"/>
</dbReference>
<evidence type="ECO:0000256" key="3">
    <source>
        <dbReference type="ARBA" id="ARBA00022552"/>
    </source>
</evidence>
<name>A0A090M0C6_OSTTA</name>
<dbReference type="GeneID" id="9834024"/>
<keyword evidence="7" id="KW-1185">Reference proteome</keyword>
<evidence type="ECO:0000256" key="5">
    <source>
        <dbReference type="SAM" id="MobiDB-lite"/>
    </source>
</evidence>
<evidence type="ECO:0000256" key="4">
    <source>
        <dbReference type="ARBA" id="ARBA00023242"/>
    </source>
</evidence>
<dbReference type="STRING" id="70448.A0A090M0C6"/>
<dbReference type="Gene3D" id="3.40.50.1010">
    <property type="entry name" value="5'-nuclease"/>
    <property type="match status" value="1"/>
</dbReference>
<dbReference type="RefSeq" id="XP_003078972.2">
    <property type="nucleotide sequence ID" value="XM_003078924.2"/>
</dbReference>
<feature type="region of interest" description="Disordered" evidence="5">
    <location>
        <begin position="185"/>
        <end position="207"/>
    </location>
</feature>
<proteinExistence type="predicted"/>
<dbReference type="KEGG" id="ota:OT_ostta04g04360"/>
<dbReference type="Pfam" id="PF04900">
    <property type="entry name" value="Fcf1"/>
    <property type="match status" value="1"/>
</dbReference>
<dbReference type="AlphaFoldDB" id="A0A090M0C6"/>
<organism evidence="6 7">
    <name type="scientific">Ostreococcus tauri</name>
    <name type="common">Marine green alga</name>
    <dbReference type="NCBI Taxonomy" id="70448"/>
    <lineage>
        <taxon>Eukaryota</taxon>
        <taxon>Viridiplantae</taxon>
        <taxon>Chlorophyta</taxon>
        <taxon>Mamiellophyceae</taxon>
        <taxon>Mamiellales</taxon>
        <taxon>Bathycoccaceae</taxon>
        <taxon>Ostreococcus</taxon>
    </lineage>
</organism>